<keyword evidence="2" id="KW-1185">Reference proteome</keyword>
<protein>
    <submittedName>
        <fullName evidence="1">Uncharacterized protein</fullName>
    </submittedName>
</protein>
<evidence type="ECO:0000313" key="1">
    <source>
        <dbReference type="EMBL" id="KAK9010336.1"/>
    </source>
</evidence>
<accession>A0ABR2RBK9</accession>
<dbReference type="EMBL" id="JBBPBN010000024">
    <property type="protein sequence ID" value="KAK9010336.1"/>
    <property type="molecule type" value="Genomic_DNA"/>
</dbReference>
<proteinExistence type="predicted"/>
<organism evidence="1 2">
    <name type="scientific">Hibiscus sabdariffa</name>
    <name type="common">roselle</name>
    <dbReference type="NCBI Taxonomy" id="183260"/>
    <lineage>
        <taxon>Eukaryota</taxon>
        <taxon>Viridiplantae</taxon>
        <taxon>Streptophyta</taxon>
        <taxon>Embryophyta</taxon>
        <taxon>Tracheophyta</taxon>
        <taxon>Spermatophyta</taxon>
        <taxon>Magnoliopsida</taxon>
        <taxon>eudicotyledons</taxon>
        <taxon>Gunneridae</taxon>
        <taxon>Pentapetalae</taxon>
        <taxon>rosids</taxon>
        <taxon>malvids</taxon>
        <taxon>Malvales</taxon>
        <taxon>Malvaceae</taxon>
        <taxon>Malvoideae</taxon>
        <taxon>Hibiscus</taxon>
    </lineage>
</organism>
<gene>
    <name evidence="1" type="ORF">V6N11_036847</name>
</gene>
<comment type="caution">
    <text evidence="1">The sequence shown here is derived from an EMBL/GenBank/DDBJ whole genome shotgun (WGS) entry which is preliminary data.</text>
</comment>
<dbReference type="Proteomes" id="UP001396334">
    <property type="component" value="Unassembled WGS sequence"/>
</dbReference>
<sequence>MLRCIFNGNGKDLGGFSTTSTCLKRCFVNVDSDFDLENIVTAAKIAGMKDHPYVPTVNEKLQWFLDVVKGKAHPNELKLAGANCHLHSTITKGRCSSYDPLGLPYSLPDHCGLIVPDLAARRTEMKLLKSLLENFFGKSTESAEKAGGLNNPTQRLIAQSKGKTSTVGQIVHNYSFRRGLSKRFY</sequence>
<name>A0ABR2RBK9_9ROSI</name>
<evidence type="ECO:0000313" key="2">
    <source>
        <dbReference type="Proteomes" id="UP001396334"/>
    </source>
</evidence>
<reference evidence="1 2" key="1">
    <citation type="journal article" date="2024" name="G3 (Bethesda)">
        <title>Genome assembly of Hibiscus sabdariffa L. provides insights into metabolisms of medicinal natural products.</title>
        <authorList>
            <person name="Kim T."/>
        </authorList>
    </citation>
    <scope>NUCLEOTIDE SEQUENCE [LARGE SCALE GENOMIC DNA]</scope>
    <source>
        <strain evidence="1">TK-2024</strain>
        <tissue evidence="1">Old leaves</tissue>
    </source>
</reference>